<dbReference type="Pfam" id="PF04542">
    <property type="entry name" value="Sigma70_r2"/>
    <property type="match status" value="1"/>
</dbReference>
<evidence type="ECO:0000256" key="4">
    <source>
        <dbReference type="ARBA" id="ARBA00023163"/>
    </source>
</evidence>
<organism evidence="7 8">
    <name type="scientific">Chitinophaga cymbidii</name>
    <dbReference type="NCBI Taxonomy" id="1096750"/>
    <lineage>
        <taxon>Bacteria</taxon>
        <taxon>Pseudomonadati</taxon>
        <taxon>Bacteroidota</taxon>
        <taxon>Chitinophagia</taxon>
        <taxon>Chitinophagales</taxon>
        <taxon>Chitinophagaceae</taxon>
        <taxon>Chitinophaga</taxon>
    </lineage>
</organism>
<dbReference type="OrthoDB" id="659569at2"/>
<sequence length="189" mass="21957">MTGYRTYSDAQLTVLLMTGDHAAFNEIHQRYYALLYHHAYKRLPSEEDVKDILQELFAALWNNRGSLTLTSSLAAYLYTAVRNRVINVFSKQKVRHIYIQSLQQYLDEGENVTDQKLREKELIALVEREIAALPPRMREVFELSRNAQLSHNEIAELLDTSPQTVRKQIQNVLRILRAKLGATVFSLFF</sequence>
<dbReference type="GO" id="GO:0000428">
    <property type="term" value="C:DNA-directed RNA polymerase complex"/>
    <property type="evidence" value="ECO:0007669"/>
    <property type="project" value="UniProtKB-KW"/>
</dbReference>
<dbReference type="NCBIfam" id="TIGR02937">
    <property type="entry name" value="sigma70-ECF"/>
    <property type="match status" value="1"/>
</dbReference>
<feature type="domain" description="RNA polymerase sigma-70 region 2" evidence="5">
    <location>
        <begin position="29"/>
        <end position="93"/>
    </location>
</feature>
<evidence type="ECO:0000259" key="6">
    <source>
        <dbReference type="Pfam" id="PF08281"/>
    </source>
</evidence>
<dbReference type="EMBL" id="BKAU01000010">
    <property type="protein sequence ID" value="GEP98940.1"/>
    <property type="molecule type" value="Genomic_DNA"/>
</dbReference>
<dbReference type="GO" id="GO:0016987">
    <property type="term" value="F:sigma factor activity"/>
    <property type="evidence" value="ECO:0007669"/>
    <property type="project" value="UniProtKB-KW"/>
</dbReference>
<dbReference type="GO" id="GO:0003677">
    <property type="term" value="F:DNA binding"/>
    <property type="evidence" value="ECO:0007669"/>
    <property type="project" value="InterPro"/>
</dbReference>
<evidence type="ECO:0000313" key="7">
    <source>
        <dbReference type="EMBL" id="GEP98940.1"/>
    </source>
</evidence>
<protein>
    <submittedName>
        <fullName evidence="7">DNA-directed RNA polymerase sigma-70 factor</fullName>
    </submittedName>
</protein>
<comment type="similarity">
    <text evidence="1">Belongs to the sigma-70 factor family. ECF subfamily.</text>
</comment>
<dbReference type="InterPro" id="IPR013249">
    <property type="entry name" value="RNA_pol_sigma70_r4_t2"/>
</dbReference>
<dbReference type="Gene3D" id="1.10.1740.10">
    <property type="match status" value="1"/>
</dbReference>
<dbReference type="Proteomes" id="UP000321436">
    <property type="component" value="Unassembled WGS sequence"/>
</dbReference>
<reference evidence="7 8" key="1">
    <citation type="submission" date="2019-07" db="EMBL/GenBank/DDBJ databases">
        <title>Whole genome shotgun sequence of Chitinophaga cymbidii NBRC 109752.</title>
        <authorList>
            <person name="Hosoyama A."/>
            <person name="Uohara A."/>
            <person name="Ohji S."/>
            <person name="Ichikawa N."/>
        </authorList>
    </citation>
    <scope>NUCLEOTIDE SEQUENCE [LARGE SCALE GENOMIC DNA]</scope>
    <source>
        <strain evidence="7 8">NBRC 109752</strain>
    </source>
</reference>
<dbReference type="InterPro" id="IPR014327">
    <property type="entry name" value="RNA_pol_sigma70_bacteroid"/>
</dbReference>
<dbReference type="PANTHER" id="PTHR43133:SF46">
    <property type="entry name" value="RNA POLYMERASE SIGMA-70 FACTOR ECF SUBFAMILY"/>
    <property type="match status" value="1"/>
</dbReference>
<dbReference type="AlphaFoldDB" id="A0A512RTB1"/>
<evidence type="ECO:0000256" key="3">
    <source>
        <dbReference type="ARBA" id="ARBA00023082"/>
    </source>
</evidence>
<keyword evidence="7" id="KW-0240">DNA-directed RNA polymerase</keyword>
<accession>A0A512RTB1</accession>
<keyword evidence="4" id="KW-0804">Transcription</keyword>
<proteinExistence type="inferred from homology"/>
<dbReference type="NCBIfam" id="TIGR02985">
    <property type="entry name" value="Sig70_bacteroi1"/>
    <property type="match status" value="1"/>
</dbReference>
<dbReference type="InterPro" id="IPR013325">
    <property type="entry name" value="RNA_pol_sigma_r2"/>
</dbReference>
<evidence type="ECO:0000256" key="2">
    <source>
        <dbReference type="ARBA" id="ARBA00023015"/>
    </source>
</evidence>
<feature type="domain" description="RNA polymerase sigma factor 70 region 4 type 2" evidence="6">
    <location>
        <begin position="125"/>
        <end position="174"/>
    </location>
</feature>
<name>A0A512RTB1_9BACT</name>
<gene>
    <name evidence="7" type="ORF">CCY01nite_52000</name>
</gene>
<dbReference type="PANTHER" id="PTHR43133">
    <property type="entry name" value="RNA POLYMERASE ECF-TYPE SIGMA FACTO"/>
    <property type="match status" value="1"/>
</dbReference>
<dbReference type="GO" id="GO:0006352">
    <property type="term" value="P:DNA-templated transcription initiation"/>
    <property type="evidence" value="ECO:0007669"/>
    <property type="project" value="InterPro"/>
</dbReference>
<evidence type="ECO:0000313" key="8">
    <source>
        <dbReference type="Proteomes" id="UP000321436"/>
    </source>
</evidence>
<keyword evidence="8" id="KW-1185">Reference proteome</keyword>
<dbReference type="RefSeq" id="WP_146867566.1">
    <property type="nucleotide sequence ID" value="NZ_BKAU01000010.1"/>
</dbReference>
<dbReference type="InterPro" id="IPR039425">
    <property type="entry name" value="RNA_pol_sigma-70-like"/>
</dbReference>
<dbReference type="InterPro" id="IPR014284">
    <property type="entry name" value="RNA_pol_sigma-70_dom"/>
</dbReference>
<evidence type="ECO:0000259" key="5">
    <source>
        <dbReference type="Pfam" id="PF04542"/>
    </source>
</evidence>
<dbReference type="InterPro" id="IPR007627">
    <property type="entry name" value="RNA_pol_sigma70_r2"/>
</dbReference>
<dbReference type="SUPFAM" id="SSF88946">
    <property type="entry name" value="Sigma2 domain of RNA polymerase sigma factors"/>
    <property type="match status" value="1"/>
</dbReference>
<keyword evidence="2" id="KW-0805">Transcription regulation</keyword>
<dbReference type="Gene3D" id="1.10.10.10">
    <property type="entry name" value="Winged helix-like DNA-binding domain superfamily/Winged helix DNA-binding domain"/>
    <property type="match status" value="1"/>
</dbReference>
<dbReference type="Pfam" id="PF08281">
    <property type="entry name" value="Sigma70_r4_2"/>
    <property type="match status" value="1"/>
</dbReference>
<comment type="caution">
    <text evidence="7">The sequence shown here is derived from an EMBL/GenBank/DDBJ whole genome shotgun (WGS) entry which is preliminary data.</text>
</comment>
<dbReference type="InterPro" id="IPR036388">
    <property type="entry name" value="WH-like_DNA-bd_sf"/>
</dbReference>
<evidence type="ECO:0000256" key="1">
    <source>
        <dbReference type="ARBA" id="ARBA00010641"/>
    </source>
</evidence>
<dbReference type="InterPro" id="IPR013324">
    <property type="entry name" value="RNA_pol_sigma_r3/r4-like"/>
</dbReference>
<dbReference type="SUPFAM" id="SSF88659">
    <property type="entry name" value="Sigma3 and sigma4 domains of RNA polymerase sigma factors"/>
    <property type="match status" value="1"/>
</dbReference>
<keyword evidence="3" id="KW-0731">Sigma factor</keyword>